<dbReference type="EMBL" id="FNUZ01000004">
    <property type="protein sequence ID" value="SEG40305.1"/>
    <property type="molecule type" value="Genomic_DNA"/>
</dbReference>
<dbReference type="SUPFAM" id="SSF69318">
    <property type="entry name" value="Integrin alpha N-terminal domain"/>
    <property type="match status" value="1"/>
</dbReference>
<evidence type="ECO:0000313" key="2">
    <source>
        <dbReference type="EMBL" id="SEG40305.1"/>
    </source>
</evidence>
<dbReference type="RefSeq" id="WP_327346465.1">
    <property type="nucleotide sequence ID" value="NZ_FNUZ01000004.1"/>
</dbReference>
<keyword evidence="3" id="KW-1185">Reference proteome</keyword>
<evidence type="ECO:0008006" key="4">
    <source>
        <dbReference type="Google" id="ProtNLM"/>
    </source>
</evidence>
<proteinExistence type="predicted"/>
<dbReference type="Proteomes" id="UP000236752">
    <property type="component" value="Unassembled WGS sequence"/>
</dbReference>
<dbReference type="AlphaFoldDB" id="A0A1H5ZX08"/>
<organism evidence="2 3">
    <name type="scientific">Thalassococcus halodurans</name>
    <dbReference type="NCBI Taxonomy" id="373675"/>
    <lineage>
        <taxon>Bacteria</taxon>
        <taxon>Pseudomonadati</taxon>
        <taxon>Pseudomonadota</taxon>
        <taxon>Alphaproteobacteria</taxon>
        <taxon>Rhodobacterales</taxon>
        <taxon>Roseobacteraceae</taxon>
        <taxon>Thalassococcus</taxon>
    </lineage>
</organism>
<dbReference type="InterPro" id="IPR028994">
    <property type="entry name" value="Integrin_alpha_N"/>
</dbReference>
<keyword evidence="1" id="KW-0732">Signal</keyword>
<sequence>MGQAPRQPKRFWGGCARGALTAVCLWLAMPVAGVAQQIVSARYDGPTTRYPHGALGDAIEHDTLVVDLSDGRSMSARWDRPLVFEDEAPRVIDLDRDGSPEVIVVESHEDFGARLSVWGLVDGALALRAATPFIGTRFRWLAPVGAADLDGDGLFEIAYIDRPHLAKTLRVWRFVPTGEGANLEPVVDYPGVTNHQIGWEDIPGGIRDCGQGPEMIVADARWSRVLAVTLRDGRISANDIGPWQRGALDAALTCD</sequence>
<reference evidence="2 3" key="1">
    <citation type="submission" date="2016-10" db="EMBL/GenBank/DDBJ databases">
        <authorList>
            <person name="de Groot N.N."/>
        </authorList>
    </citation>
    <scope>NUCLEOTIDE SEQUENCE [LARGE SCALE GENOMIC DNA]</scope>
    <source>
        <strain evidence="2 3">DSM 26915</strain>
    </source>
</reference>
<accession>A0A1H5ZX08</accession>
<protein>
    <recommendedName>
        <fullName evidence="4">Repeat domain-containing protein</fullName>
    </recommendedName>
</protein>
<dbReference type="InterPro" id="IPR013517">
    <property type="entry name" value="FG-GAP"/>
</dbReference>
<dbReference type="Pfam" id="PF13517">
    <property type="entry name" value="FG-GAP_3"/>
    <property type="match status" value="1"/>
</dbReference>
<gene>
    <name evidence="2" type="ORF">SAMN04488045_2673</name>
</gene>
<evidence type="ECO:0000256" key="1">
    <source>
        <dbReference type="ARBA" id="ARBA00022729"/>
    </source>
</evidence>
<name>A0A1H5ZX08_9RHOB</name>
<evidence type="ECO:0000313" key="3">
    <source>
        <dbReference type="Proteomes" id="UP000236752"/>
    </source>
</evidence>